<dbReference type="EMBL" id="CM002871">
    <property type="protein sequence ID" value="KFK38346.1"/>
    <property type="molecule type" value="Genomic_DNA"/>
</dbReference>
<proteinExistence type="predicted"/>
<evidence type="ECO:0000313" key="2">
    <source>
        <dbReference type="Proteomes" id="UP000029120"/>
    </source>
</evidence>
<organism evidence="1 2">
    <name type="scientific">Arabis alpina</name>
    <name type="common">Alpine rock-cress</name>
    <dbReference type="NCBI Taxonomy" id="50452"/>
    <lineage>
        <taxon>Eukaryota</taxon>
        <taxon>Viridiplantae</taxon>
        <taxon>Streptophyta</taxon>
        <taxon>Embryophyta</taxon>
        <taxon>Tracheophyta</taxon>
        <taxon>Spermatophyta</taxon>
        <taxon>Magnoliopsida</taxon>
        <taxon>eudicotyledons</taxon>
        <taxon>Gunneridae</taxon>
        <taxon>Pentapetalae</taxon>
        <taxon>rosids</taxon>
        <taxon>malvids</taxon>
        <taxon>Brassicales</taxon>
        <taxon>Brassicaceae</taxon>
        <taxon>Arabideae</taxon>
        <taxon>Arabis</taxon>
    </lineage>
</organism>
<name>A0A087H894_ARAAL</name>
<accession>A0A087H894</accession>
<dbReference type="Gramene" id="KFK38346">
    <property type="protein sequence ID" value="KFK38346"/>
    <property type="gene ID" value="AALP_AA3G102100"/>
</dbReference>
<keyword evidence="2" id="KW-1185">Reference proteome</keyword>
<reference evidence="2" key="1">
    <citation type="journal article" date="2015" name="Nat. Plants">
        <title>Genome expansion of Arabis alpina linked with retrotransposition and reduced symmetric DNA methylation.</title>
        <authorList>
            <person name="Willing E.M."/>
            <person name="Rawat V."/>
            <person name="Mandakova T."/>
            <person name="Maumus F."/>
            <person name="James G.V."/>
            <person name="Nordstroem K.J."/>
            <person name="Becker C."/>
            <person name="Warthmann N."/>
            <person name="Chica C."/>
            <person name="Szarzynska B."/>
            <person name="Zytnicki M."/>
            <person name="Albani M.C."/>
            <person name="Kiefer C."/>
            <person name="Bergonzi S."/>
            <person name="Castaings L."/>
            <person name="Mateos J.L."/>
            <person name="Berns M.C."/>
            <person name="Bujdoso N."/>
            <person name="Piofczyk T."/>
            <person name="de Lorenzo L."/>
            <person name="Barrero-Sicilia C."/>
            <person name="Mateos I."/>
            <person name="Piednoel M."/>
            <person name="Hagmann J."/>
            <person name="Chen-Min-Tao R."/>
            <person name="Iglesias-Fernandez R."/>
            <person name="Schuster S.C."/>
            <person name="Alonso-Blanco C."/>
            <person name="Roudier F."/>
            <person name="Carbonero P."/>
            <person name="Paz-Ares J."/>
            <person name="Davis S.J."/>
            <person name="Pecinka A."/>
            <person name="Quesneville H."/>
            <person name="Colot V."/>
            <person name="Lysak M.A."/>
            <person name="Weigel D."/>
            <person name="Coupland G."/>
            <person name="Schneeberger K."/>
        </authorList>
    </citation>
    <scope>NUCLEOTIDE SEQUENCE [LARGE SCALE GENOMIC DNA]</scope>
    <source>
        <strain evidence="2">cv. Pajares</strain>
    </source>
</reference>
<gene>
    <name evidence="1" type="ordered locus">AALP_Aa3g102100</name>
</gene>
<dbReference type="AlphaFoldDB" id="A0A087H894"/>
<protein>
    <submittedName>
        <fullName evidence="1">Uncharacterized protein</fullName>
    </submittedName>
</protein>
<sequence>MRSVVAQVTHGRTSVVSRRNFYLNPNPTNETKEAGGNIFAAGTDRLTAAMERSREYNGFLELKDQKLN</sequence>
<dbReference type="Proteomes" id="UP000029120">
    <property type="component" value="Chromosome 3"/>
</dbReference>
<evidence type="ECO:0000313" key="1">
    <source>
        <dbReference type="EMBL" id="KFK38346.1"/>
    </source>
</evidence>